<name>A0A840QRV5_9BACI</name>
<reference evidence="18 19" key="1">
    <citation type="submission" date="2020-08" db="EMBL/GenBank/DDBJ databases">
        <title>Genomic Encyclopedia of Type Strains, Phase IV (KMG-IV): sequencing the most valuable type-strain genomes for metagenomic binning, comparative biology and taxonomic classification.</title>
        <authorList>
            <person name="Goeker M."/>
        </authorList>
    </citation>
    <scope>NUCLEOTIDE SEQUENCE [LARGE SCALE GENOMIC DNA]</scope>
    <source>
        <strain evidence="18 19">DSM 24696</strain>
    </source>
</reference>
<dbReference type="RefSeq" id="WP_184664510.1">
    <property type="nucleotide sequence ID" value="NZ_JACHHB010000010.1"/>
</dbReference>
<gene>
    <name evidence="14" type="primary">atpC</name>
    <name evidence="18" type="ORF">HNQ41_002263</name>
</gene>
<keyword evidence="6 14" id="KW-1003">Cell membrane</keyword>
<comment type="caution">
    <text evidence="18">The sequence shown here is derived from an EMBL/GenBank/DDBJ whole genome shotgun (WGS) entry which is preliminary data.</text>
</comment>
<dbReference type="Proteomes" id="UP000551878">
    <property type="component" value="Unassembled WGS sequence"/>
</dbReference>
<evidence type="ECO:0000256" key="15">
    <source>
        <dbReference type="RuleBase" id="RU003656"/>
    </source>
</evidence>
<dbReference type="Pfam" id="PF02823">
    <property type="entry name" value="ATP-synt_DE_N"/>
    <property type="match status" value="1"/>
</dbReference>
<dbReference type="InterPro" id="IPR036794">
    <property type="entry name" value="ATP_F1_dsu/esu_C_sf"/>
</dbReference>
<evidence type="ECO:0000256" key="13">
    <source>
        <dbReference type="ARBA" id="ARBA00031795"/>
    </source>
</evidence>
<dbReference type="GO" id="GO:0005886">
    <property type="term" value="C:plasma membrane"/>
    <property type="evidence" value="ECO:0007669"/>
    <property type="project" value="UniProtKB-SubCell"/>
</dbReference>
<evidence type="ECO:0000256" key="3">
    <source>
        <dbReference type="ARBA" id="ARBA00005712"/>
    </source>
</evidence>
<dbReference type="InterPro" id="IPR020547">
    <property type="entry name" value="ATP_synth_F1_esu_C"/>
</dbReference>
<dbReference type="PANTHER" id="PTHR13822:SF10">
    <property type="entry name" value="ATP SYNTHASE EPSILON CHAIN, CHLOROPLASTIC"/>
    <property type="match status" value="1"/>
</dbReference>
<dbReference type="SUPFAM" id="SSF46604">
    <property type="entry name" value="Epsilon subunit of F1F0-ATP synthase C-terminal domain"/>
    <property type="match status" value="1"/>
</dbReference>
<evidence type="ECO:0000256" key="9">
    <source>
        <dbReference type="ARBA" id="ARBA00023136"/>
    </source>
</evidence>
<comment type="similarity">
    <text evidence="3 14 15">Belongs to the ATPase epsilon chain family.</text>
</comment>
<dbReference type="FunFam" id="1.20.5.440:FF:000001">
    <property type="entry name" value="ATP synthase epsilon chain"/>
    <property type="match status" value="1"/>
</dbReference>
<proteinExistence type="inferred from homology"/>
<dbReference type="PANTHER" id="PTHR13822">
    <property type="entry name" value="ATP SYNTHASE DELTA/EPSILON CHAIN"/>
    <property type="match status" value="1"/>
</dbReference>
<comment type="subunit">
    <text evidence="14 15">F-type ATPases have 2 components, CF(1) - the catalytic core - and CF(0) - the membrane proton channel. CF(1) has five subunits: alpha(3), beta(3), gamma(1), delta(1), epsilon(1). CF(0) has three main subunits: a, b and c.</text>
</comment>
<dbReference type="SUPFAM" id="SSF51344">
    <property type="entry name" value="Epsilon subunit of F1F0-ATP synthase N-terminal domain"/>
    <property type="match status" value="1"/>
</dbReference>
<sequence length="133" mass="14423">MKTMQANVVTPDGKVYEGDVEMVSVKTSEGGLGILPGHLPLVTPLTIGAVRAKKDGNIQLIAVNGGFMEVRSDEVNVLAESAELPSDIDVARARAAKERAERRLDKAKKDDIDFKRAELALKRAINRLDVAEK</sequence>
<evidence type="ECO:0000256" key="6">
    <source>
        <dbReference type="ARBA" id="ARBA00022475"/>
    </source>
</evidence>
<comment type="function">
    <text evidence="1 14">Produces ATP from ADP in the presence of a proton gradient across the membrane.</text>
</comment>
<dbReference type="CDD" id="cd12152">
    <property type="entry name" value="F1-ATPase_delta"/>
    <property type="match status" value="1"/>
</dbReference>
<evidence type="ECO:0000256" key="2">
    <source>
        <dbReference type="ARBA" id="ARBA00004202"/>
    </source>
</evidence>
<evidence type="ECO:0000256" key="12">
    <source>
        <dbReference type="ARBA" id="ARBA00030215"/>
    </source>
</evidence>
<keyword evidence="9 14" id="KW-0472">Membrane</keyword>
<dbReference type="InterPro" id="IPR001469">
    <property type="entry name" value="ATP_synth_F1_dsu/esu"/>
</dbReference>
<dbReference type="InterPro" id="IPR036771">
    <property type="entry name" value="ATPsynth_dsu/esu_N"/>
</dbReference>
<evidence type="ECO:0000313" key="18">
    <source>
        <dbReference type="EMBL" id="MBB5174069.1"/>
    </source>
</evidence>
<keyword evidence="8 14" id="KW-0406">Ion transport</keyword>
<organism evidence="18 19">
    <name type="scientific">Texcoconibacillus texcoconensis</name>
    <dbReference type="NCBI Taxonomy" id="1095777"/>
    <lineage>
        <taxon>Bacteria</taxon>
        <taxon>Bacillati</taxon>
        <taxon>Bacillota</taxon>
        <taxon>Bacilli</taxon>
        <taxon>Bacillales</taxon>
        <taxon>Bacillaceae</taxon>
        <taxon>Texcoconibacillus</taxon>
    </lineage>
</organism>
<dbReference type="NCBIfam" id="TIGR01216">
    <property type="entry name" value="ATP_synt_epsi"/>
    <property type="match status" value="1"/>
</dbReference>
<dbReference type="GO" id="GO:0045259">
    <property type="term" value="C:proton-transporting ATP synthase complex"/>
    <property type="evidence" value="ECO:0007669"/>
    <property type="project" value="UniProtKB-KW"/>
</dbReference>
<evidence type="ECO:0000259" key="17">
    <source>
        <dbReference type="Pfam" id="PF02823"/>
    </source>
</evidence>
<feature type="domain" description="ATP synthase F1 complex delta/epsilon subunit N-terminal" evidence="17">
    <location>
        <begin position="4"/>
        <end position="82"/>
    </location>
</feature>
<evidence type="ECO:0000256" key="7">
    <source>
        <dbReference type="ARBA" id="ARBA00022781"/>
    </source>
</evidence>
<dbReference type="GO" id="GO:0046933">
    <property type="term" value="F:proton-transporting ATP synthase activity, rotational mechanism"/>
    <property type="evidence" value="ECO:0007669"/>
    <property type="project" value="UniProtKB-UniRule"/>
</dbReference>
<comment type="subcellular location">
    <subcellularLocation>
        <location evidence="2 14">Cell membrane</location>
        <topology evidence="2 14">Peripheral membrane protein</topology>
    </subcellularLocation>
</comment>
<evidence type="ECO:0000256" key="11">
    <source>
        <dbReference type="ARBA" id="ARBA00023310"/>
    </source>
</evidence>
<protein>
    <recommendedName>
        <fullName evidence="4 14">ATP synthase epsilon chain</fullName>
    </recommendedName>
    <alternativeName>
        <fullName evidence="13 14">ATP synthase F1 sector epsilon subunit</fullName>
    </alternativeName>
    <alternativeName>
        <fullName evidence="12 14">F-ATPase epsilon subunit</fullName>
    </alternativeName>
</protein>
<evidence type="ECO:0000256" key="14">
    <source>
        <dbReference type="HAMAP-Rule" id="MF_00530"/>
    </source>
</evidence>
<keyword evidence="19" id="KW-1185">Reference proteome</keyword>
<feature type="domain" description="ATP synthase epsilon subunit C-terminal" evidence="16">
    <location>
        <begin position="87"/>
        <end position="132"/>
    </location>
</feature>
<keyword evidence="10 14" id="KW-0139">CF(1)</keyword>
<evidence type="ECO:0000313" key="19">
    <source>
        <dbReference type="Proteomes" id="UP000551878"/>
    </source>
</evidence>
<dbReference type="AlphaFoldDB" id="A0A840QRV5"/>
<dbReference type="NCBIfam" id="NF001846">
    <property type="entry name" value="PRK00571.1-3"/>
    <property type="match status" value="1"/>
</dbReference>
<dbReference type="NCBIfam" id="NF009977">
    <property type="entry name" value="PRK13442.1"/>
    <property type="match status" value="1"/>
</dbReference>
<dbReference type="InterPro" id="IPR020546">
    <property type="entry name" value="ATP_synth_F1_dsu/esu_N"/>
</dbReference>
<keyword evidence="11 14" id="KW-0066">ATP synthesis</keyword>
<dbReference type="GO" id="GO:0005524">
    <property type="term" value="F:ATP binding"/>
    <property type="evidence" value="ECO:0007669"/>
    <property type="project" value="UniProtKB-UniRule"/>
</dbReference>
<dbReference type="HAMAP" id="MF_00530">
    <property type="entry name" value="ATP_synth_epsil_bac"/>
    <property type="match status" value="1"/>
</dbReference>
<evidence type="ECO:0000259" key="16">
    <source>
        <dbReference type="Pfam" id="PF00401"/>
    </source>
</evidence>
<evidence type="ECO:0000256" key="5">
    <source>
        <dbReference type="ARBA" id="ARBA00022448"/>
    </source>
</evidence>
<keyword evidence="5 14" id="KW-0813">Transport</keyword>
<dbReference type="Gene3D" id="2.60.15.10">
    <property type="entry name" value="F0F1 ATP synthase delta/epsilon subunit, N-terminal"/>
    <property type="match status" value="1"/>
</dbReference>
<dbReference type="EMBL" id="JACHHB010000010">
    <property type="protein sequence ID" value="MBB5174069.1"/>
    <property type="molecule type" value="Genomic_DNA"/>
</dbReference>
<dbReference type="Gene3D" id="1.20.5.440">
    <property type="entry name" value="ATP synthase delta/epsilon subunit, C-terminal domain"/>
    <property type="match status" value="1"/>
</dbReference>
<evidence type="ECO:0000256" key="10">
    <source>
        <dbReference type="ARBA" id="ARBA00023196"/>
    </source>
</evidence>
<evidence type="ECO:0000256" key="8">
    <source>
        <dbReference type="ARBA" id="ARBA00023065"/>
    </source>
</evidence>
<dbReference type="NCBIfam" id="NF009980">
    <property type="entry name" value="PRK13446.1"/>
    <property type="match status" value="1"/>
</dbReference>
<evidence type="ECO:0000256" key="4">
    <source>
        <dbReference type="ARBA" id="ARBA00014480"/>
    </source>
</evidence>
<evidence type="ECO:0000256" key="1">
    <source>
        <dbReference type="ARBA" id="ARBA00003543"/>
    </source>
</evidence>
<dbReference type="FunFam" id="2.60.15.10:FF:000001">
    <property type="entry name" value="ATP synthase epsilon chain"/>
    <property type="match status" value="1"/>
</dbReference>
<keyword evidence="7 14" id="KW-0375">Hydrogen ion transport</keyword>
<dbReference type="Pfam" id="PF00401">
    <property type="entry name" value="ATP-synt_DE"/>
    <property type="match status" value="1"/>
</dbReference>
<accession>A0A840QRV5</accession>